<dbReference type="PRINTS" id="PR00604">
    <property type="entry name" value="CYTCHRMECIAB"/>
</dbReference>
<feature type="domain" description="Cytochrome c" evidence="7">
    <location>
        <begin position="34"/>
        <end position="134"/>
    </location>
</feature>
<dbReference type="GO" id="GO:0009055">
    <property type="term" value="F:electron transfer activity"/>
    <property type="evidence" value="ECO:0007669"/>
    <property type="project" value="InterPro"/>
</dbReference>
<protein>
    <submittedName>
        <fullName evidence="8">C-type cytochrome</fullName>
    </submittedName>
</protein>
<evidence type="ECO:0000256" key="4">
    <source>
        <dbReference type="ARBA" id="ARBA00022982"/>
    </source>
</evidence>
<evidence type="ECO:0000256" key="3">
    <source>
        <dbReference type="ARBA" id="ARBA00022723"/>
    </source>
</evidence>
<keyword evidence="3 6" id="KW-0479">Metal-binding</keyword>
<dbReference type="Pfam" id="PF00034">
    <property type="entry name" value="Cytochrom_C"/>
    <property type="match status" value="1"/>
</dbReference>
<evidence type="ECO:0000259" key="7">
    <source>
        <dbReference type="PROSITE" id="PS51007"/>
    </source>
</evidence>
<keyword evidence="1" id="KW-0813">Transport</keyword>
<sequence>MGGFLAMRAVVLGLCTAVVLVVRVADAQMPLPAAKPPDGATLFKQQCVVCHTTNLSEPLRQGPPLLKIVGRPAGKVDGFRYSENLAKADFAWDEARLDAWLTNPQAVIPGVVMAYRQAKPETRAAIIAYLKEQN</sequence>
<dbReference type="InterPro" id="IPR036909">
    <property type="entry name" value="Cyt_c-like_dom_sf"/>
</dbReference>
<dbReference type="GO" id="GO:0020037">
    <property type="term" value="F:heme binding"/>
    <property type="evidence" value="ECO:0007669"/>
    <property type="project" value="InterPro"/>
</dbReference>
<dbReference type="OrthoDB" id="9805828at2"/>
<dbReference type="Proteomes" id="UP000449969">
    <property type="component" value="Unassembled WGS sequence"/>
</dbReference>
<evidence type="ECO:0000313" key="9">
    <source>
        <dbReference type="Proteomes" id="UP000449969"/>
    </source>
</evidence>
<dbReference type="AlphaFoldDB" id="A0A844T978"/>
<organism evidence="8 9">
    <name type="scientific">Bradyrhizobium cajani</name>
    <dbReference type="NCBI Taxonomy" id="1928661"/>
    <lineage>
        <taxon>Bacteria</taxon>
        <taxon>Pseudomonadati</taxon>
        <taxon>Pseudomonadota</taxon>
        <taxon>Alphaproteobacteria</taxon>
        <taxon>Hyphomicrobiales</taxon>
        <taxon>Nitrobacteraceae</taxon>
        <taxon>Bradyrhizobium</taxon>
    </lineage>
</organism>
<dbReference type="GO" id="GO:0046872">
    <property type="term" value="F:metal ion binding"/>
    <property type="evidence" value="ECO:0007669"/>
    <property type="project" value="UniProtKB-KW"/>
</dbReference>
<dbReference type="Gene3D" id="1.10.760.10">
    <property type="entry name" value="Cytochrome c-like domain"/>
    <property type="match status" value="1"/>
</dbReference>
<keyword evidence="4" id="KW-0249">Electron transport</keyword>
<keyword evidence="9" id="KW-1185">Reference proteome</keyword>
<dbReference type="InterPro" id="IPR002327">
    <property type="entry name" value="Cyt_c_1A/1B"/>
</dbReference>
<keyword evidence="2 6" id="KW-0349">Heme</keyword>
<name>A0A844T978_9BRAD</name>
<evidence type="ECO:0000256" key="2">
    <source>
        <dbReference type="ARBA" id="ARBA00022617"/>
    </source>
</evidence>
<evidence type="ECO:0000256" key="6">
    <source>
        <dbReference type="PROSITE-ProRule" id="PRU00433"/>
    </source>
</evidence>
<dbReference type="EMBL" id="WQNE01000003">
    <property type="protein sequence ID" value="MVT72584.1"/>
    <property type="molecule type" value="Genomic_DNA"/>
</dbReference>
<keyword evidence="5 6" id="KW-0408">Iron</keyword>
<evidence type="ECO:0000256" key="1">
    <source>
        <dbReference type="ARBA" id="ARBA00022448"/>
    </source>
</evidence>
<comment type="caution">
    <text evidence="8">The sequence shown here is derived from an EMBL/GenBank/DDBJ whole genome shotgun (WGS) entry which is preliminary data.</text>
</comment>
<reference evidence="8 9" key="1">
    <citation type="submission" date="2019-12" db="EMBL/GenBank/DDBJ databases">
        <title>Draft genome sequences Bradyrhizobium cajani AMBPC1010, Bradyrhizobium pachyrhizi AMBPC1040 and Bradyrhizobium yuanmingense ALSPC3051, three plant growth promoting strains isolated from nodules of Cajanus cajan L. in Dominican Republic.</title>
        <authorList>
            <person name="Flores-Felix J.D."/>
            <person name="Araujo J."/>
            <person name="Diaz-Alcantara C."/>
            <person name="Gonzalez-Andres F."/>
            <person name="Velazquez E."/>
        </authorList>
    </citation>
    <scope>NUCLEOTIDE SEQUENCE [LARGE SCALE GENOMIC DNA]</scope>
    <source>
        <strain evidence="8 9">1010</strain>
    </source>
</reference>
<accession>A0A844T978</accession>
<dbReference type="InterPro" id="IPR009056">
    <property type="entry name" value="Cyt_c-like_dom"/>
</dbReference>
<dbReference type="PANTHER" id="PTHR11961">
    <property type="entry name" value="CYTOCHROME C"/>
    <property type="match status" value="1"/>
</dbReference>
<evidence type="ECO:0000313" key="8">
    <source>
        <dbReference type="EMBL" id="MVT72584.1"/>
    </source>
</evidence>
<gene>
    <name evidence="8" type="ORF">GPL20_05600</name>
</gene>
<dbReference type="PROSITE" id="PS51007">
    <property type="entry name" value="CYTC"/>
    <property type="match status" value="1"/>
</dbReference>
<evidence type="ECO:0000256" key="5">
    <source>
        <dbReference type="ARBA" id="ARBA00023004"/>
    </source>
</evidence>
<proteinExistence type="predicted"/>
<dbReference type="SUPFAM" id="SSF46626">
    <property type="entry name" value="Cytochrome c"/>
    <property type="match status" value="1"/>
</dbReference>